<protein>
    <submittedName>
        <fullName evidence="2">Uncharacterized protein</fullName>
    </submittedName>
</protein>
<evidence type="ECO:0000256" key="1">
    <source>
        <dbReference type="SAM" id="MobiDB-lite"/>
    </source>
</evidence>
<feature type="compositionally biased region" description="Polar residues" evidence="1">
    <location>
        <begin position="83"/>
        <end position="92"/>
    </location>
</feature>
<sequence length="191" mass="19910">MRDRVVERHPGSSRMTSSLRPPWAGAYTFIILYFTLMKADTSSSSLKWTSCRRNTSPCMEESEENSAALLTGSRRPRAFKPSLSPSPGTAESPQLFGVSESTVVGRATEETGGQDIKTGSGASPTEPASIPGLPSPASTATARPVEGAAVPEGPRTGKWSSTTSPAEGSMSEALLSIASTSCSPPTRKSSA</sequence>
<feature type="compositionally biased region" description="Polar residues" evidence="1">
    <location>
        <begin position="48"/>
        <end position="57"/>
    </location>
</feature>
<dbReference type="AlphaFoldDB" id="A0AAD7VWV0"/>
<comment type="caution">
    <text evidence="2">The sequence shown here is derived from an EMBL/GenBank/DDBJ whole genome shotgun (WGS) entry which is preliminary data.</text>
</comment>
<name>A0AAD7VWV0_9TELE</name>
<gene>
    <name evidence="2" type="ORF">AAFF_G00165510</name>
</gene>
<proteinExistence type="predicted"/>
<evidence type="ECO:0000313" key="3">
    <source>
        <dbReference type="Proteomes" id="UP001221898"/>
    </source>
</evidence>
<feature type="region of interest" description="Disordered" evidence="1">
    <location>
        <begin position="48"/>
        <end position="191"/>
    </location>
</feature>
<keyword evidence="3" id="KW-1185">Reference proteome</keyword>
<reference evidence="2" key="1">
    <citation type="journal article" date="2023" name="Science">
        <title>Genome structures resolve the early diversification of teleost fishes.</title>
        <authorList>
            <person name="Parey E."/>
            <person name="Louis A."/>
            <person name="Montfort J."/>
            <person name="Bouchez O."/>
            <person name="Roques C."/>
            <person name="Iampietro C."/>
            <person name="Lluch J."/>
            <person name="Castinel A."/>
            <person name="Donnadieu C."/>
            <person name="Desvignes T."/>
            <person name="Floi Bucao C."/>
            <person name="Jouanno E."/>
            <person name="Wen M."/>
            <person name="Mejri S."/>
            <person name="Dirks R."/>
            <person name="Jansen H."/>
            <person name="Henkel C."/>
            <person name="Chen W.J."/>
            <person name="Zahm M."/>
            <person name="Cabau C."/>
            <person name="Klopp C."/>
            <person name="Thompson A.W."/>
            <person name="Robinson-Rechavi M."/>
            <person name="Braasch I."/>
            <person name="Lecointre G."/>
            <person name="Bobe J."/>
            <person name="Postlethwait J.H."/>
            <person name="Berthelot C."/>
            <person name="Roest Crollius H."/>
            <person name="Guiguen Y."/>
        </authorList>
    </citation>
    <scope>NUCLEOTIDE SEQUENCE</scope>
    <source>
        <strain evidence="2">NC1722</strain>
    </source>
</reference>
<evidence type="ECO:0000313" key="2">
    <source>
        <dbReference type="EMBL" id="KAJ8351008.1"/>
    </source>
</evidence>
<accession>A0AAD7VWV0</accession>
<organism evidence="2 3">
    <name type="scientific">Aldrovandia affinis</name>
    <dbReference type="NCBI Taxonomy" id="143900"/>
    <lineage>
        <taxon>Eukaryota</taxon>
        <taxon>Metazoa</taxon>
        <taxon>Chordata</taxon>
        <taxon>Craniata</taxon>
        <taxon>Vertebrata</taxon>
        <taxon>Euteleostomi</taxon>
        <taxon>Actinopterygii</taxon>
        <taxon>Neopterygii</taxon>
        <taxon>Teleostei</taxon>
        <taxon>Notacanthiformes</taxon>
        <taxon>Halosauridae</taxon>
        <taxon>Aldrovandia</taxon>
    </lineage>
</organism>
<feature type="compositionally biased region" description="Polar residues" evidence="1">
    <location>
        <begin position="177"/>
        <end position="191"/>
    </location>
</feature>
<dbReference type="EMBL" id="JAINUG010002206">
    <property type="protein sequence ID" value="KAJ8351008.1"/>
    <property type="molecule type" value="Genomic_DNA"/>
</dbReference>
<dbReference type="Proteomes" id="UP001221898">
    <property type="component" value="Unassembled WGS sequence"/>
</dbReference>